<accession>A0A6G5A1G4</accession>
<evidence type="ECO:0000256" key="1">
    <source>
        <dbReference type="SAM" id="SignalP"/>
    </source>
</evidence>
<name>A0A6G5A1G4_RHIMP</name>
<proteinExistence type="predicted"/>
<organism evidence="2">
    <name type="scientific">Rhipicephalus microplus</name>
    <name type="common">Cattle tick</name>
    <name type="synonym">Boophilus microplus</name>
    <dbReference type="NCBI Taxonomy" id="6941"/>
    <lineage>
        <taxon>Eukaryota</taxon>
        <taxon>Metazoa</taxon>
        <taxon>Ecdysozoa</taxon>
        <taxon>Arthropoda</taxon>
        <taxon>Chelicerata</taxon>
        <taxon>Arachnida</taxon>
        <taxon>Acari</taxon>
        <taxon>Parasitiformes</taxon>
        <taxon>Ixodida</taxon>
        <taxon>Ixodoidea</taxon>
        <taxon>Ixodidae</taxon>
        <taxon>Rhipicephalinae</taxon>
        <taxon>Rhipicephalus</taxon>
        <taxon>Boophilus</taxon>
    </lineage>
</organism>
<sequence length="72" mass="8343">MHFEAILFLLLWSAELHKHHSHIGCICKQHTKLLLHSFLFYQNISKTFVFTFLSSSTSKALSLSDACNSLRY</sequence>
<reference evidence="2" key="1">
    <citation type="submission" date="2020-03" db="EMBL/GenBank/DDBJ databases">
        <title>A transcriptome and proteome of the tick Rhipicephalus microplus shaped by the genetic composition of its hosts and developmental stage.</title>
        <authorList>
            <person name="Garcia G.R."/>
            <person name="Ribeiro J.M.C."/>
            <person name="Maruyama S.R."/>
            <person name="Gardinasse L.G."/>
            <person name="Nelson K."/>
            <person name="Ferreira B.R."/>
            <person name="Andrade T.G."/>
            <person name="Santos I.K.F.M."/>
        </authorList>
    </citation>
    <scope>NUCLEOTIDE SEQUENCE</scope>
    <source>
        <strain evidence="2">NSGR</strain>
        <tissue evidence="2">Salivary glands</tissue>
    </source>
</reference>
<feature type="chain" id="PRO_5026113512" evidence="1">
    <location>
        <begin position="17"/>
        <end position="72"/>
    </location>
</feature>
<dbReference type="EMBL" id="GIKN01002592">
    <property type="protein sequence ID" value="NIE44865.1"/>
    <property type="molecule type" value="Transcribed_RNA"/>
</dbReference>
<dbReference type="AlphaFoldDB" id="A0A6G5A1G4"/>
<evidence type="ECO:0000313" key="2">
    <source>
        <dbReference type="EMBL" id="NIE44865.1"/>
    </source>
</evidence>
<protein>
    <submittedName>
        <fullName evidence="2">Putative secreted protein</fullName>
    </submittedName>
</protein>
<feature type="signal peptide" evidence="1">
    <location>
        <begin position="1"/>
        <end position="16"/>
    </location>
</feature>
<keyword evidence="1" id="KW-0732">Signal</keyword>